<feature type="compositionally biased region" description="Polar residues" evidence="1">
    <location>
        <begin position="164"/>
        <end position="179"/>
    </location>
</feature>
<evidence type="ECO:0000313" key="2">
    <source>
        <dbReference type="EMBL" id="KXS15188.1"/>
    </source>
</evidence>
<protein>
    <submittedName>
        <fullName evidence="2">Uncharacterized protein</fullName>
    </submittedName>
</protein>
<feature type="compositionally biased region" description="Basic and acidic residues" evidence="1">
    <location>
        <begin position="35"/>
        <end position="45"/>
    </location>
</feature>
<feature type="compositionally biased region" description="Polar residues" evidence="1">
    <location>
        <begin position="96"/>
        <end position="105"/>
    </location>
</feature>
<name>A0A139AEK3_GONPJ</name>
<evidence type="ECO:0000256" key="1">
    <source>
        <dbReference type="SAM" id="MobiDB-lite"/>
    </source>
</evidence>
<reference evidence="2 3" key="1">
    <citation type="journal article" date="2015" name="Genome Biol. Evol.">
        <title>Phylogenomic analyses indicate that early fungi evolved digesting cell walls of algal ancestors of land plants.</title>
        <authorList>
            <person name="Chang Y."/>
            <person name="Wang S."/>
            <person name="Sekimoto S."/>
            <person name="Aerts A.L."/>
            <person name="Choi C."/>
            <person name="Clum A."/>
            <person name="LaButti K.M."/>
            <person name="Lindquist E.A."/>
            <person name="Yee Ngan C."/>
            <person name="Ohm R.A."/>
            <person name="Salamov A.A."/>
            <person name="Grigoriev I.V."/>
            <person name="Spatafora J.W."/>
            <person name="Berbee M.L."/>
        </authorList>
    </citation>
    <scope>NUCLEOTIDE SEQUENCE [LARGE SCALE GENOMIC DNA]</scope>
    <source>
        <strain evidence="2 3">JEL478</strain>
    </source>
</reference>
<gene>
    <name evidence="2" type="ORF">M427DRAFT_331812</name>
</gene>
<dbReference type="AlphaFoldDB" id="A0A139AEK3"/>
<dbReference type="EMBL" id="KQ965764">
    <property type="protein sequence ID" value="KXS15188.1"/>
    <property type="molecule type" value="Genomic_DNA"/>
</dbReference>
<evidence type="ECO:0000313" key="3">
    <source>
        <dbReference type="Proteomes" id="UP000070544"/>
    </source>
</evidence>
<accession>A0A139AEK3</accession>
<feature type="compositionally biased region" description="Polar residues" evidence="1">
    <location>
        <begin position="48"/>
        <end position="59"/>
    </location>
</feature>
<sequence length="179" mass="18953">MKPGGGKSKVKRTGTKRVTMTEKGSATAPSSRQQSKSDVRTDAKQATRAKTSSKAALTKSQEERAESSSMLAKIPLPSHPSAAMIEEDAILRRPSRQNLQDSNVQYGEDQGLANFREKSRASMAALVSPPAWAQPKSPPDGNRNASKEAGARGVKEGSKRGSKGSLTDTVSRGEVSGSQ</sequence>
<proteinExistence type="predicted"/>
<dbReference type="Proteomes" id="UP000070544">
    <property type="component" value="Unassembled WGS sequence"/>
</dbReference>
<feature type="compositionally biased region" description="Basic and acidic residues" evidence="1">
    <location>
        <begin position="145"/>
        <end position="159"/>
    </location>
</feature>
<feature type="region of interest" description="Disordered" evidence="1">
    <location>
        <begin position="1"/>
        <end position="179"/>
    </location>
</feature>
<keyword evidence="3" id="KW-1185">Reference proteome</keyword>
<feature type="compositionally biased region" description="Polar residues" evidence="1">
    <location>
        <begin position="16"/>
        <end position="34"/>
    </location>
</feature>
<organism evidence="2 3">
    <name type="scientific">Gonapodya prolifera (strain JEL478)</name>
    <name type="common">Monoblepharis prolifera</name>
    <dbReference type="NCBI Taxonomy" id="1344416"/>
    <lineage>
        <taxon>Eukaryota</taxon>
        <taxon>Fungi</taxon>
        <taxon>Fungi incertae sedis</taxon>
        <taxon>Chytridiomycota</taxon>
        <taxon>Chytridiomycota incertae sedis</taxon>
        <taxon>Monoblepharidomycetes</taxon>
        <taxon>Monoblepharidales</taxon>
        <taxon>Gonapodyaceae</taxon>
        <taxon>Gonapodya</taxon>
    </lineage>
</organism>